<evidence type="ECO:0000256" key="1">
    <source>
        <dbReference type="SAM" id="Phobius"/>
    </source>
</evidence>
<evidence type="ECO:0000313" key="3">
    <source>
        <dbReference type="Proteomes" id="UP000569732"/>
    </source>
</evidence>
<dbReference type="RefSeq" id="WP_180571386.1">
    <property type="nucleotide sequence ID" value="NZ_JACCKB010000080.1"/>
</dbReference>
<name>A0A853IC12_9GAMM</name>
<comment type="caution">
    <text evidence="2">The sequence shown here is derived from an EMBL/GenBank/DDBJ whole genome shotgun (WGS) entry which is preliminary data.</text>
</comment>
<evidence type="ECO:0000313" key="2">
    <source>
        <dbReference type="EMBL" id="NYZ69392.1"/>
    </source>
</evidence>
<dbReference type="AlphaFoldDB" id="A0A853IC12"/>
<dbReference type="EMBL" id="JACCKB010000080">
    <property type="protein sequence ID" value="NYZ69392.1"/>
    <property type="molecule type" value="Genomic_DNA"/>
</dbReference>
<gene>
    <name evidence="2" type="ORF">H0A36_25570</name>
</gene>
<keyword evidence="1" id="KW-0472">Membrane</keyword>
<reference evidence="2 3" key="1">
    <citation type="submission" date="2020-07" db="EMBL/GenBank/DDBJ databases">
        <title>Endozoicomonas sp. nov., isolated from sediment.</title>
        <authorList>
            <person name="Gu T."/>
        </authorList>
    </citation>
    <scope>NUCLEOTIDE SEQUENCE [LARGE SCALE GENOMIC DNA]</scope>
    <source>
        <strain evidence="2 3">SM1973</strain>
    </source>
</reference>
<feature type="transmembrane region" description="Helical" evidence="1">
    <location>
        <begin position="30"/>
        <end position="47"/>
    </location>
</feature>
<sequence length="55" mass="6056">MKWMFDVISAIGGVLAIYLALSLINEGSLWNLVITVVFVLVVSIKGWKDGGNYQL</sequence>
<keyword evidence="1" id="KW-1133">Transmembrane helix</keyword>
<protein>
    <submittedName>
        <fullName evidence="2">Uncharacterized protein</fullName>
    </submittedName>
</protein>
<accession>A0A853IC12</accession>
<dbReference type="Proteomes" id="UP000569732">
    <property type="component" value="Unassembled WGS sequence"/>
</dbReference>
<keyword evidence="1" id="KW-0812">Transmembrane</keyword>
<feature type="transmembrane region" description="Helical" evidence="1">
    <location>
        <begin position="7"/>
        <end position="24"/>
    </location>
</feature>
<proteinExistence type="predicted"/>
<keyword evidence="3" id="KW-1185">Reference proteome</keyword>
<organism evidence="2 3">
    <name type="scientific">Spartinivicinus marinus</name>
    <dbReference type="NCBI Taxonomy" id="2994442"/>
    <lineage>
        <taxon>Bacteria</taxon>
        <taxon>Pseudomonadati</taxon>
        <taxon>Pseudomonadota</taxon>
        <taxon>Gammaproteobacteria</taxon>
        <taxon>Oceanospirillales</taxon>
        <taxon>Zooshikellaceae</taxon>
        <taxon>Spartinivicinus</taxon>
    </lineage>
</organism>